<keyword evidence="2" id="KW-1185">Reference proteome</keyword>
<dbReference type="RefSeq" id="WP_138153768.1">
    <property type="nucleotide sequence ID" value="NZ_VANU01000008.1"/>
</dbReference>
<reference evidence="1 2" key="1">
    <citation type="submission" date="2019-05" db="EMBL/GenBank/DDBJ databases">
        <title>Arcobacter sp. nov., isolated from sea sediment.</title>
        <authorList>
            <person name="Kim W."/>
        </authorList>
    </citation>
    <scope>NUCLEOTIDE SEQUENCE [LARGE SCALE GENOMIC DNA]</scope>
    <source>
        <strain evidence="1 2">CAU 1517</strain>
    </source>
</reference>
<evidence type="ECO:0000313" key="2">
    <source>
        <dbReference type="Proteomes" id="UP000308901"/>
    </source>
</evidence>
<evidence type="ECO:0000313" key="1">
    <source>
        <dbReference type="EMBL" id="TLP35521.1"/>
    </source>
</evidence>
<sequence>MKDEIKSRFISNIRLESYKDFVEYKQNIKHSEEYYILLSIFEISLRNSINHYFQKKISKDWFESNILHTDTQQRINESKNKIKQRKEEITHDKLIAELPFGFWTSLFRKSYSNLFRIKDIKYIFPNMPNKDEKLITRQILDKELNKIRKFRNRIFHYEKIINKKEYKNIKEEIELLLLYFDEEIYLFSKELID</sequence>
<dbReference type="Proteomes" id="UP000308901">
    <property type="component" value="Unassembled WGS sequence"/>
</dbReference>
<protein>
    <recommendedName>
        <fullName evidence="3">Abi-like protein</fullName>
    </recommendedName>
</protein>
<comment type="caution">
    <text evidence="1">The sequence shown here is derived from an EMBL/GenBank/DDBJ whole genome shotgun (WGS) entry which is preliminary data.</text>
</comment>
<organism evidence="1 2">
    <name type="scientific">Arcobacter arenosus</name>
    <dbReference type="NCBI Taxonomy" id="2576037"/>
    <lineage>
        <taxon>Bacteria</taxon>
        <taxon>Pseudomonadati</taxon>
        <taxon>Campylobacterota</taxon>
        <taxon>Epsilonproteobacteria</taxon>
        <taxon>Campylobacterales</taxon>
        <taxon>Arcobacteraceae</taxon>
        <taxon>Arcobacter</taxon>
    </lineage>
</organism>
<evidence type="ECO:0008006" key="3">
    <source>
        <dbReference type="Google" id="ProtNLM"/>
    </source>
</evidence>
<accession>A0A5R8XXF6</accession>
<gene>
    <name evidence="1" type="ORF">FDK22_14830</name>
</gene>
<dbReference type="OrthoDB" id="9813050at2"/>
<proteinExistence type="predicted"/>
<name>A0A5R8XXF6_9BACT</name>
<dbReference type="EMBL" id="VANU01000008">
    <property type="protein sequence ID" value="TLP35521.1"/>
    <property type="molecule type" value="Genomic_DNA"/>
</dbReference>
<dbReference type="AlphaFoldDB" id="A0A5R8XXF6"/>